<evidence type="ECO:0000256" key="1">
    <source>
        <dbReference type="SAM" id="MobiDB-lite"/>
    </source>
</evidence>
<feature type="transmembrane region" description="Helical" evidence="2">
    <location>
        <begin position="105"/>
        <end position="126"/>
    </location>
</feature>
<reference evidence="5" key="4">
    <citation type="submission" date="2024-02" db="EMBL/GenBank/DDBJ databases">
        <title>Comparative genomics of Cryptococcus and Kwoniella reveals pathogenesis evolution and contrasting modes of karyotype evolution via chromosome fusion or intercentromeric recombination.</title>
        <authorList>
            <person name="Coelho M.A."/>
            <person name="David-Palma M."/>
            <person name="Shea T."/>
            <person name="Bowers K."/>
            <person name="McGinley-Smith S."/>
            <person name="Mohammad A.W."/>
            <person name="Gnirke A."/>
            <person name="Yurkov A.M."/>
            <person name="Nowrousian M."/>
            <person name="Sun S."/>
            <person name="Cuomo C.A."/>
            <person name="Heitman J."/>
        </authorList>
    </citation>
    <scope>NUCLEOTIDE SEQUENCE</scope>
    <source>
        <strain evidence="5">CBS 10737</strain>
    </source>
</reference>
<dbReference type="OrthoDB" id="2562493at2759"/>
<dbReference type="PANTHER" id="PTHR40465">
    <property type="entry name" value="CHROMOSOME 1, WHOLE GENOME SHOTGUN SEQUENCE"/>
    <property type="match status" value="1"/>
</dbReference>
<keyword evidence="2" id="KW-1133">Transmembrane helix</keyword>
<reference evidence="4" key="1">
    <citation type="submission" date="2013-07" db="EMBL/GenBank/DDBJ databases">
        <title>The Genome Sequence of Cryptococcus pinus CBS10737.</title>
        <authorList>
            <consortium name="The Broad Institute Genome Sequencing Platform"/>
            <person name="Cuomo C."/>
            <person name="Litvintseva A."/>
            <person name="Chen Y."/>
            <person name="Heitman J."/>
            <person name="Sun S."/>
            <person name="Springer D."/>
            <person name="Dromer F."/>
            <person name="Young S.K."/>
            <person name="Zeng Q."/>
            <person name="Gargeya S."/>
            <person name="Fitzgerald M."/>
            <person name="Abouelleil A."/>
            <person name="Alvarado L."/>
            <person name="Berlin A.M."/>
            <person name="Chapman S.B."/>
            <person name="Dewar J."/>
            <person name="Goldberg J."/>
            <person name="Griggs A."/>
            <person name="Gujja S."/>
            <person name="Hansen M."/>
            <person name="Howarth C."/>
            <person name="Imamovic A."/>
            <person name="Larimer J."/>
            <person name="McCowan C."/>
            <person name="Murphy C."/>
            <person name="Pearson M."/>
            <person name="Priest M."/>
            <person name="Roberts A."/>
            <person name="Saif S."/>
            <person name="Shea T."/>
            <person name="Sykes S."/>
            <person name="Wortman J."/>
            <person name="Nusbaum C."/>
            <person name="Birren B."/>
        </authorList>
    </citation>
    <scope>NUCLEOTIDE SEQUENCE [LARGE SCALE GENOMIC DNA]</scope>
    <source>
        <strain evidence="4">CBS 10737</strain>
    </source>
</reference>
<proteinExistence type="predicted"/>
<dbReference type="Pfam" id="PF20152">
    <property type="entry name" value="DUF6534"/>
    <property type="match status" value="1"/>
</dbReference>
<feature type="transmembrane region" description="Helical" evidence="2">
    <location>
        <begin position="138"/>
        <end position="159"/>
    </location>
</feature>
<dbReference type="STRING" id="1296096.A0A1B9I7X9"/>
<evidence type="ECO:0000259" key="3">
    <source>
        <dbReference type="Pfam" id="PF20152"/>
    </source>
</evidence>
<feature type="transmembrane region" description="Helical" evidence="2">
    <location>
        <begin position="179"/>
        <end position="201"/>
    </location>
</feature>
<keyword evidence="2" id="KW-0812">Transmembrane</keyword>
<dbReference type="InterPro" id="IPR045339">
    <property type="entry name" value="DUF6534"/>
</dbReference>
<reference evidence="5" key="2">
    <citation type="submission" date="2013-07" db="EMBL/GenBank/DDBJ databases">
        <authorList>
            <consortium name="The Broad Institute Genome Sequencing Platform"/>
            <person name="Cuomo C."/>
            <person name="Litvintseva A."/>
            <person name="Chen Y."/>
            <person name="Heitman J."/>
            <person name="Sun S."/>
            <person name="Springer D."/>
            <person name="Dromer F."/>
            <person name="Young S.K."/>
            <person name="Zeng Q."/>
            <person name="Gargeya S."/>
            <person name="Fitzgerald M."/>
            <person name="Abouelleil A."/>
            <person name="Alvarado L."/>
            <person name="Berlin A.M."/>
            <person name="Chapman S.B."/>
            <person name="Dewar J."/>
            <person name="Goldberg J."/>
            <person name="Griggs A."/>
            <person name="Gujja S."/>
            <person name="Hansen M."/>
            <person name="Howarth C."/>
            <person name="Imamovic A."/>
            <person name="Larimer J."/>
            <person name="McCowan C."/>
            <person name="Murphy C."/>
            <person name="Pearson M."/>
            <person name="Priest M."/>
            <person name="Roberts A."/>
            <person name="Saif S."/>
            <person name="Shea T."/>
            <person name="Sykes S."/>
            <person name="Wortman J."/>
            <person name="Nusbaum C."/>
            <person name="Birren B."/>
        </authorList>
    </citation>
    <scope>NUCLEOTIDE SEQUENCE</scope>
    <source>
        <strain evidence="5">CBS 10737</strain>
    </source>
</reference>
<feature type="compositionally biased region" description="Polar residues" evidence="1">
    <location>
        <begin position="278"/>
        <end position="289"/>
    </location>
</feature>
<keyword evidence="6" id="KW-1185">Reference proteome</keyword>
<dbReference type="AlphaFoldDB" id="A0A1B9I7X9"/>
<organism evidence="4">
    <name type="scientific">Kwoniella pini CBS 10737</name>
    <dbReference type="NCBI Taxonomy" id="1296096"/>
    <lineage>
        <taxon>Eukaryota</taxon>
        <taxon>Fungi</taxon>
        <taxon>Dikarya</taxon>
        <taxon>Basidiomycota</taxon>
        <taxon>Agaricomycotina</taxon>
        <taxon>Tremellomycetes</taxon>
        <taxon>Tremellales</taxon>
        <taxon>Cryptococcaceae</taxon>
        <taxon>Kwoniella</taxon>
    </lineage>
</organism>
<evidence type="ECO:0000313" key="6">
    <source>
        <dbReference type="Proteomes" id="UP000094020"/>
    </source>
</evidence>
<accession>A0A1B9I7X9</accession>
<protein>
    <recommendedName>
        <fullName evidence="3">DUF6534 domain-containing protein</fullName>
    </recommendedName>
</protein>
<evidence type="ECO:0000256" key="2">
    <source>
        <dbReference type="SAM" id="Phobius"/>
    </source>
</evidence>
<name>A0A1B9I7X9_9TREE</name>
<dbReference type="EMBL" id="KV700115">
    <property type="protein sequence ID" value="OCF51613.1"/>
    <property type="molecule type" value="Genomic_DNA"/>
</dbReference>
<dbReference type="Proteomes" id="UP000094020">
    <property type="component" value="Chromosome 6"/>
</dbReference>
<sequence length="353" mass="39499">MDMDAIASMTPEQMEALASSAFSVDLGMQLGPILMGCMFDAILWGVMLQQFQGWWEYCRASERSTARQLTYYIMIASTAWTAMVISYAMHSFVYMFGQYIVFLEMPYFTSFPIVGLAMSAPIQAFYAERSYRLNNRNIFLLMILIACILGELAAVTVLVIKCTNVPNLLFAAEAVPQVRAWQCMTLATDILITISIGWGLWSAQTGWSHTDALVKKLLLITLETQLAPTLLMLGFVIEMSISPSSTIGVFFDLCIPKAYTVGYLATLNVRVQLKRAQTSQSGDEQTRSNAYHLGSGRSQQATVQIETDTYTESFQMQNAKAGLNRIKEDSYDESIENLDYSNNLSKQNLNKQS</sequence>
<feature type="transmembrane region" description="Helical" evidence="2">
    <location>
        <begin position="69"/>
        <end position="93"/>
    </location>
</feature>
<dbReference type="RefSeq" id="XP_019012832.1">
    <property type="nucleotide sequence ID" value="XM_019154092.1"/>
</dbReference>
<feature type="transmembrane region" description="Helical" evidence="2">
    <location>
        <begin position="213"/>
        <end position="237"/>
    </location>
</feature>
<gene>
    <name evidence="4" type="ORF">I206_02328</name>
    <name evidence="5" type="ORF">I206_104789</name>
</gene>
<feature type="transmembrane region" description="Helical" evidence="2">
    <location>
        <begin position="30"/>
        <end position="48"/>
    </location>
</feature>
<feature type="region of interest" description="Disordered" evidence="1">
    <location>
        <begin position="278"/>
        <end position="300"/>
    </location>
</feature>
<evidence type="ECO:0000313" key="4">
    <source>
        <dbReference type="EMBL" id="OCF51613.1"/>
    </source>
</evidence>
<keyword evidence="2" id="KW-0472">Membrane</keyword>
<dbReference type="EMBL" id="CP144524">
    <property type="protein sequence ID" value="WWC70837.1"/>
    <property type="molecule type" value="Genomic_DNA"/>
</dbReference>
<feature type="domain" description="DUF6534" evidence="3">
    <location>
        <begin position="186"/>
        <end position="271"/>
    </location>
</feature>
<reference evidence="4" key="3">
    <citation type="submission" date="2016-07" db="EMBL/GenBank/DDBJ databases">
        <title>Evolution of pathogenesis and genome organization in the Tremellales.</title>
        <authorList>
            <person name="Cuomo C."/>
            <person name="Litvintseva A."/>
            <person name="Heitman J."/>
            <person name="Chen Y."/>
            <person name="Sun S."/>
            <person name="Springer D."/>
            <person name="Dromer F."/>
            <person name="Young S."/>
            <person name="Zeng Q."/>
            <person name="Chapman S."/>
            <person name="Gujja S."/>
            <person name="Saif S."/>
            <person name="Birren B."/>
        </authorList>
    </citation>
    <scope>NUCLEOTIDE SEQUENCE</scope>
    <source>
        <strain evidence="4">CBS 10737</strain>
    </source>
</reference>
<evidence type="ECO:0000313" key="5">
    <source>
        <dbReference type="EMBL" id="WWC70837.1"/>
    </source>
</evidence>
<dbReference type="KEGG" id="kpin:30170697"/>
<dbReference type="PANTHER" id="PTHR40465:SF1">
    <property type="entry name" value="DUF6534 DOMAIN-CONTAINING PROTEIN"/>
    <property type="match status" value="1"/>
</dbReference>
<dbReference type="GeneID" id="30170697"/>